<sequence>MIRRTALLLSLILWSTMAPAEGDPAEAAQAAARMLEEASVALAEAESARDRVRALTGTVQAYEAGLAAMRDGLRRASVREGQLAAELNAREGEVAQLLGVLQTIETAPPPVLMLHPSGPLGAARSAMTLAEMTPELQARANALARDLTEVRTLRTLQQNAARTLQEGLTGIQQARAELSQAIADRTDLPRRFTEDPVRTAILVSSTETLEGFASGLSEIAEGEIAASSADISALKGQLPLPVQGVLLRRAGQADAAGITREGIIVATRPRALVATPTAATIRYRGPLLDLGNVVILEPQPDLLIVLSGLQEVYGAAGEVVPAGTPVGLMGGATQEIGAILSTSGDGSGTERSETLYIEVREGDSPVDPETWFQTDKDG</sequence>
<evidence type="ECO:0000256" key="3">
    <source>
        <dbReference type="SAM" id="SignalP"/>
    </source>
</evidence>
<feature type="region of interest" description="Disordered" evidence="2">
    <location>
        <begin position="358"/>
        <end position="378"/>
    </location>
</feature>
<evidence type="ECO:0000313" key="5">
    <source>
        <dbReference type="Proteomes" id="UP000813672"/>
    </source>
</evidence>
<evidence type="ECO:0000256" key="1">
    <source>
        <dbReference type="SAM" id="Coils"/>
    </source>
</evidence>
<evidence type="ECO:0000313" key="4">
    <source>
        <dbReference type="EMBL" id="MCE8540046.1"/>
    </source>
</evidence>
<evidence type="ECO:0000256" key="2">
    <source>
        <dbReference type="SAM" id="MobiDB-lite"/>
    </source>
</evidence>
<keyword evidence="3" id="KW-0732">Signal</keyword>
<dbReference type="EMBL" id="JAGQAF010000019">
    <property type="protein sequence ID" value="MCE8540046.1"/>
    <property type="molecule type" value="Genomic_DNA"/>
</dbReference>
<dbReference type="InterPro" id="IPR011055">
    <property type="entry name" value="Dup_hybrid_motif"/>
</dbReference>
<proteinExistence type="predicted"/>
<comment type="caution">
    <text evidence="4">The sequence shown here is derived from an EMBL/GenBank/DDBJ whole genome shotgun (WGS) entry which is preliminary data.</text>
</comment>
<name>A0A9Q3ZR48_9RHOB</name>
<feature type="coiled-coil region" evidence="1">
    <location>
        <begin position="28"/>
        <end position="55"/>
    </location>
</feature>
<dbReference type="Proteomes" id="UP000813672">
    <property type="component" value="Unassembled WGS sequence"/>
</dbReference>
<gene>
    <name evidence="4" type="ORF">KBY27_21500</name>
</gene>
<organism evidence="4 5">
    <name type="scientific">Ruegeria pomeroyi</name>
    <dbReference type="NCBI Taxonomy" id="89184"/>
    <lineage>
        <taxon>Bacteria</taxon>
        <taxon>Pseudomonadati</taxon>
        <taxon>Pseudomonadota</taxon>
        <taxon>Alphaproteobacteria</taxon>
        <taxon>Rhodobacterales</taxon>
        <taxon>Roseobacteraceae</taxon>
        <taxon>Ruegeria</taxon>
    </lineage>
</organism>
<reference evidence="4" key="1">
    <citation type="journal article" date="2021" name="Environ. Microbiol.">
        <title>Cryptic niche differentiation of novel sediment ecotypes of Rugeria pomeroyi correlates with nitrate respiration.</title>
        <authorList>
            <person name="Lin X."/>
            <person name="McNichol J."/>
            <person name="Chu X."/>
            <person name="Qian Y."/>
            <person name="Luo H."/>
        </authorList>
    </citation>
    <scope>NUCLEOTIDE SEQUENCE</scope>
    <source>
        <strain evidence="4">SZCCDBB064</strain>
    </source>
</reference>
<dbReference type="RefSeq" id="WP_234221986.1">
    <property type="nucleotide sequence ID" value="NZ_JAGQAF010000019.1"/>
</dbReference>
<feature type="signal peptide" evidence="3">
    <location>
        <begin position="1"/>
        <end position="20"/>
    </location>
</feature>
<protein>
    <submittedName>
        <fullName evidence="4">Peptidase M23</fullName>
    </submittedName>
</protein>
<feature type="chain" id="PRO_5040158031" evidence="3">
    <location>
        <begin position="21"/>
        <end position="378"/>
    </location>
</feature>
<keyword evidence="1" id="KW-0175">Coiled coil</keyword>
<dbReference type="SUPFAM" id="SSF51261">
    <property type="entry name" value="Duplicated hybrid motif"/>
    <property type="match status" value="1"/>
</dbReference>
<accession>A0A9Q3ZR48</accession>
<dbReference type="AlphaFoldDB" id="A0A9Q3ZR48"/>
<dbReference type="Gene3D" id="2.70.70.10">
    <property type="entry name" value="Glucose Permease (Domain IIA)"/>
    <property type="match status" value="1"/>
</dbReference>